<proteinExistence type="predicted"/>
<dbReference type="WBParaSite" id="sdigi.contig20.g1743.t1">
    <property type="protein sequence ID" value="sdigi.contig20.g1743.t1"/>
    <property type="gene ID" value="sdigi.contig20.g1743"/>
</dbReference>
<accession>A0A915PJ92</accession>
<dbReference type="AlphaFoldDB" id="A0A915PJ92"/>
<name>A0A915PJ92_9BILA</name>
<evidence type="ECO:0000313" key="2">
    <source>
        <dbReference type="WBParaSite" id="sdigi.contig20.g1743.t1"/>
    </source>
</evidence>
<reference evidence="2" key="1">
    <citation type="submission" date="2022-11" db="UniProtKB">
        <authorList>
            <consortium name="WormBaseParasite"/>
        </authorList>
    </citation>
    <scope>IDENTIFICATION</scope>
</reference>
<sequence>MACRDPVMQTRNFLIKGLHTFLLSLMFSSENRIRHSQQYTVCKGSNVGRSFEPYHPRVDTSWRRVIPSPVHHPSDSGQALADLPPSSSVYLNIEGESFLCVYERTKWYSRMGGMAVSDESTPMRNSVSRLRNSALAVILRHAQRGLVKATATRQSSAPHAQLEWTDRQGRGEMERGRKGGRDASNGLCAWAGLGCIPLPFYWRCCAAICRAEQYNDGRQEALSPEVCYTDRLGGSHAEKASRDSLSCSTPATNV</sequence>
<organism evidence="1 2">
    <name type="scientific">Setaria digitata</name>
    <dbReference type="NCBI Taxonomy" id="48799"/>
    <lineage>
        <taxon>Eukaryota</taxon>
        <taxon>Metazoa</taxon>
        <taxon>Ecdysozoa</taxon>
        <taxon>Nematoda</taxon>
        <taxon>Chromadorea</taxon>
        <taxon>Rhabditida</taxon>
        <taxon>Spirurina</taxon>
        <taxon>Spiruromorpha</taxon>
        <taxon>Filarioidea</taxon>
        <taxon>Setariidae</taxon>
        <taxon>Setaria</taxon>
    </lineage>
</organism>
<evidence type="ECO:0000313" key="1">
    <source>
        <dbReference type="Proteomes" id="UP000887581"/>
    </source>
</evidence>
<protein>
    <submittedName>
        <fullName evidence="2">Uncharacterized protein</fullName>
    </submittedName>
</protein>
<dbReference type="Proteomes" id="UP000887581">
    <property type="component" value="Unplaced"/>
</dbReference>
<keyword evidence="1" id="KW-1185">Reference proteome</keyword>